<protein>
    <recommendedName>
        <fullName evidence="7 9">Uroporphyrinogen-III synthase</fullName>
        <ecNumber evidence="3 9">4.2.1.75</ecNumber>
    </recommendedName>
</protein>
<evidence type="ECO:0000256" key="6">
    <source>
        <dbReference type="ARBA" id="ARBA00037589"/>
    </source>
</evidence>
<dbReference type="InterPro" id="IPR036108">
    <property type="entry name" value="4pyrrol_syn_uPrphyn_synt_sf"/>
</dbReference>
<gene>
    <name evidence="11" type="ORF">NFI88_06140</name>
</gene>
<dbReference type="CDD" id="cd06578">
    <property type="entry name" value="HemD"/>
    <property type="match status" value="1"/>
</dbReference>
<comment type="similarity">
    <text evidence="2 9">Belongs to the uroporphyrinogen-III synthase family.</text>
</comment>
<dbReference type="RefSeq" id="WP_422919144.1">
    <property type="nucleotide sequence ID" value="NZ_JAMZEJ010000003.1"/>
</dbReference>
<dbReference type="PANTHER" id="PTHR38042:SF1">
    <property type="entry name" value="UROPORPHYRINOGEN-III SYNTHASE, CHLOROPLASTIC"/>
    <property type="match status" value="1"/>
</dbReference>
<dbReference type="Pfam" id="PF02602">
    <property type="entry name" value="HEM4"/>
    <property type="match status" value="1"/>
</dbReference>
<evidence type="ECO:0000256" key="3">
    <source>
        <dbReference type="ARBA" id="ARBA00013109"/>
    </source>
</evidence>
<evidence type="ECO:0000256" key="7">
    <source>
        <dbReference type="ARBA" id="ARBA00040167"/>
    </source>
</evidence>
<evidence type="ECO:0000256" key="4">
    <source>
        <dbReference type="ARBA" id="ARBA00023239"/>
    </source>
</evidence>
<proteinExistence type="inferred from homology"/>
<comment type="function">
    <text evidence="6 9">Catalyzes cyclization of the linear tetrapyrrole, hydroxymethylbilane, to the macrocyclic uroporphyrinogen III.</text>
</comment>
<evidence type="ECO:0000313" key="11">
    <source>
        <dbReference type="EMBL" id="MCQ8240423.1"/>
    </source>
</evidence>
<evidence type="ECO:0000256" key="9">
    <source>
        <dbReference type="RuleBase" id="RU366031"/>
    </source>
</evidence>
<dbReference type="Proteomes" id="UP001524547">
    <property type="component" value="Unassembled WGS sequence"/>
</dbReference>
<evidence type="ECO:0000256" key="2">
    <source>
        <dbReference type="ARBA" id="ARBA00008133"/>
    </source>
</evidence>
<feature type="domain" description="Tetrapyrrole biosynthesis uroporphyrinogen III synthase" evidence="10">
    <location>
        <begin position="22"/>
        <end position="233"/>
    </location>
</feature>
<name>A0ABT1VVQ6_9PROT</name>
<comment type="catalytic activity">
    <reaction evidence="8 9">
        <text>hydroxymethylbilane = uroporphyrinogen III + H2O</text>
        <dbReference type="Rhea" id="RHEA:18965"/>
        <dbReference type="ChEBI" id="CHEBI:15377"/>
        <dbReference type="ChEBI" id="CHEBI:57308"/>
        <dbReference type="ChEBI" id="CHEBI:57845"/>
        <dbReference type="EC" id="4.2.1.75"/>
    </reaction>
</comment>
<dbReference type="EC" id="4.2.1.75" evidence="3 9"/>
<keyword evidence="12" id="KW-1185">Reference proteome</keyword>
<evidence type="ECO:0000259" key="10">
    <source>
        <dbReference type="Pfam" id="PF02602"/>
    </source>
</evidence>
<evidence type="ECO:0000313" key="12">
    <source>
        <dbReference type="Proteomes" id="UP001524547"/>
    </source>
</evidence>
<evidence type="ECO:0000256" key="5">
    <source>
        <dbReference type="ARBA" id="ARBA00023244"/>
    </source>
</evidence>
<organism evidence="11 12">
    <name type="scientific">Rhizosaccharibacter radicis</name>
    <dbReference type="NCBI Taxonomy" id="2782605"/>
    <lineage>
        <taxon>Bacteria</taxon>
        <taxon>Pseudomonadati</taxon>
        <taxon>Pseudomonadota</taxon>
        <taxon>Alphaproteobacteria</taxon>
        <taxon>Acetobacterales</taxon>
        <taxon>Acetobacteraceae</taxon>
        <taxon>Rhizosaccharibacter</taxon>
    </lineage>
</organism>
<accession>A0ABT1VVQ6</accession>
<comment type="pathway">
    <text evidence="1 9">Porphyrin-containing compound metabolism; protoporphyrin-IX biosynthesis; coproporphyrinogen-III from 5-aminolevulinate: step 3/4.</text>
</comment>
<comment type="caution">
    <text evidence="11">The sequence shown here is derived from an EMBL/GenBank/DDBJ whole genome shotgun (WGS) entry which is preliminary data.</text>
</comment>
<keyword evidence="4 9" id="KW-0456">Lyase</keyword>
<evidence type="ECO:0000256" key="1">
    <source>
        <dbReference type="ARBA" id="ARBA00004772"/>
    </source>
</evidence>
<dbReference type="InterPro" id="IPR039793">
    <property type="entry name" value="UROS/Hem4"/>
</dbReference>
<keyword evidence="5 9" id="KW-0627">Porphyrin biosynthesis</keyword>
<dbReference type="Gene3D" id="3.40.50.10090">
    <property type="match status" value="2"/>
</dbReference>
<dbReference type="PANTHER" id="PTHR38042">
    <property type="entry name" value="UROPORPHYRINOGEN-III SYNTHASE, CHLOROPLASTIC"/>
    <property type="match status" value="1"/>
</dbReference>
<sequence>MTDADRRIVVVTRPEPGLAETMAAVRRRGWEPMAAPMLSVRTLAAAVPRRVGAVLFTSGQAIPGLAAHRAAIGDVPVLCVGNATARRAEAAGWRHVASAAGDAAALEALASGTLQRDRGPLLLACGCGQGMALAAGLRAQGFRVVRRCVYAATPARRLPDALSAALEADQVAAVLVFSADTARAMTRCLPERLHGRLAAIRCVAISGSAASVLSALPWREIAVAARPTADAVLDRLG</sequence>
<dbReference type="InterPro" id="IPR003754">
    <property type="entry name" value="4pyrrol_synth_uPrphyn_synth"/>
</dbReference>
<reference evidence="11 12" key="1">
    <citation type="submission" date="2022-06" db="EMBL/GenBank/DDBJ databases">
        <title>Rhizosaccharibacter gen. nov. sp. nov. KSS12, endophytic bacteria isolated from sugarcane.</title>
        <authorList>
            <person name="Pitiwittayakul N."/>
        </authorList>
    </citation>
    <scope>NUCLEOTIDE SEQUENCE [LARGE SCALE GENOMIC DNA]</scope>
    <source>
        <strain evidence="11 12">KSS12</strain>
    </source>
</reference>
<dbReference type="EMBL" id="JAMZEJ010000003">
    <property type="protein sequence ID" value="MCQ8240423.1"/>
    <property type="molecule type" value="Genomic_DNA"/>
</dbReference>
<evidence type="ECO:0000256" key="8">
    <source>
        <dbReference type="ARBA" id="ARBA00048617"/>
    </source>
</evidence>
<dbReference type="SUPFAM" id="SSF69618">
    <property type="entry name" value="HemD-like"/>
    <property type="match status" value="1"/>
</dbReference>